<dbReference type="Pfam" id="PF21209">
    <property type="entry name" value="Bac_rhamnosid-like_N"/>
    <property type="match status" value="1"/>
</dbReference>
<dbReference type="Gene3D" id="1.50.10.10">
    <property type="match status" value="1"/>
</dbReference>
<reference evidence="4" key="1">
    <citation type="journal article" date="2019" name="Int. J. Syst. Evol. Microbiol.">
        <title>The Global Catalogue of Microorganisms (GCM) 10K type strain sequencing project: providing services to taxonomists for standard genome sequencing and annotation.</title>
        <authorList>
            <consortium name="The Broad Institute Genomics Platform"/>
            <consortium name="The Broad Institute Genome Sequencing Center for Infectious Disease"/>
            <person name="Wu L."/>
            <person name="Ma J."/>
        </authorList>
    </citation>
    <scope>NUCLEOTIDE SEQUENCE [LARGE SCALE GENOMIC DNA]</scope>
    <source>
        <strain evidence="4">CGMCC 1.18575</strain>
    </source>
</reference>
<dbReference type="InterPro" id="IPR012341">
    <property type="entry name" value="6hp_glycosidase-like_sf"/>
</dbReference>
<dbReference type="PANTHER" id="PTHR34987">
    <property type="entry name" value="C, PUTATIVE (AFU_ORTHOLOGUE AFUA_3G02880)-RELATED"/>
    <property type="match status" value="1"/>
</dbReference>
<dbReference type="Pfam" id="PF17389">
    <property type="entry name" value="Bac_rhamnosid6H"/>
    <property type="match status" value="1"/>
</dbReference>
<gene>
    <name evidence="3" type="ORF">ACFPOF_24815</name>
</gene>
<dbReference type="EMBL" id="JBHSMI010000052">
    <property type="protein sequence ID" value="MFC5405977.1"/>
    <property type="molecule type" value="Genomic_DNA"/>
</dbReference>
<comment type="caution">
    <text evidence="3">The sequence shown here is derived from an EMBL/GenBank/DDBJ whole genome shotgun (WGS) entry which is preliminary data.</text>
</comment>
<evidence type="ECO:0000259" key="2">
    <source>
        <dbReference type="Pfam" id="PF21209"/>
    </source>
</evidence>
<evidence type="ECO:0000313" key="4">
    <source>
        <dbReference type="Proteomes" id="UP001596113"/>
    </source>
</evidence>
<feature type="domain" description="Alpha-rhamnosidase-like N-terminal" evidence="2">
    <location>
        <begin position="49"/>
        <end position="242"/>
    </location>
</feature>
<evidence type="ECO:0000259" key="1">
    <source>
        <dbReference type="Pfam" id="PF17389"/>
    </source>
</evidence>
<keyword evidence="4" id="KW-1185">Reference proteome</keyword>
<dbReference type="Gene3D" id="2.60.120.260">
    <property type="entry name" value="Galactose-binding domain-like"/>
    <property type="match status" value="2"/>
</dbReference>
<dbReference type="SUPFAM" id="SSF48208">
    <property type="entry name" value="Six-hairpin glycosidases"/>
    <property type="match status" value="1"/>
</dbReference>
<evidence type="ECO:0000313" key="3">
    <source>
        <dbReference type="EMBL" id="MFC5405977.1"/>
    </source>
</evidence>
<dbReference type="Proteomes" id="UP001596113">
    <property type="component" value="Unassembled WGS sequence"/>
</dbReference>
<dbReference type="InterPro" id="IPR008928">
    <property type="entry name" value="6-hairpin_glycosidase_sf"/>
</dbReference>
<dbReference type="PANTHER" id="PTHR34987:SF6">
    <property type="entry name" value="ALPHA-L-RHAMNOSIDASE SIX-HAIRPIN GLYCOSIDASE DOMAIN-CONTAINING PROTEIN"/>
    <property type="match status" value="1"/>
</dbReference>
<organism evidence="3 4">
    <name type="scientific">Cohnella soli</name>
    <dbReference type="NCBI Taxonomy" id="425005"/>
    <lineage>
        <taxon>Bacteria</taxon>
        <taxon>Bacillati</taxon>
        <taxon>Bacillota</taxon>
        <taxon>Bacilli</taxon>
        <taxon>Bacillales</taxon>
        <taxon>Paenibacillaceae</taxon>
        <taxon>Cohnella</taxon>
    </lineage>
</organism>
<dbReference type="InterPro" id="IPR035396">
    <property type="entry name" value="Bac_rhamnosid6H"/>
</dbReference>
<protein>
    <submittedName>
        <fullName evidence="3">Alpha-rhamnosidase</fullName>
    </submittedName>
</protein>
<proteinExistence type="predicted"/>
<dbReference type="Gene3D" id="2.60.420.10">
    <property type="entry name" value="Maltose phosphorylase, domain 3"/>
    <property type="match status" value="1"/>
</dbReference>
<sequence length="701" mass="80912">MNNDKLQATWIWYPDDYEIWLHRKVSVLRQYKGYICPPSWRLDDAYTCVKFRKTFRLDAPETLTLSVQGEFVLLMDGNMTPIPYERKRITSVVIPAGTHELTINVYNERYVPAIYATSDSCSNDGVWEVTALDGKWVKAASWQFHDIHQPPREFPFSYETFVPVQAAEADGGSLLDFGRETFGFLKFTDVKGKGTIRINYGESREEALAGQLAETFDELTVDALAASEYATPVTRAFRYVYVKADEGITYSQVEHAYEYLPMTAQGEFRSSDDKLNRIWDVSVHTIHLTMREFLYDGMKRDRWVWSGDANIGLMINNYVFFEQDLAKRTLIALRGKEPVGTHINTIMDFTFYWFLSLRDYYLYTGDLAFIEANYGKMLSLMEFCLNRRNEEGMMEGRPEDWVFIDWAPMDLRGEVNAEQILFCRSLETMALFAEKLRDPENRERFVELAGNLRCRIFELFWDETEGAMLHGRYQGEVNRSVLKYPNIFATKFGYLDERQRESVKKNVLLNDEVQKIKTPFMRLFELEALCLLGENEHVLNEIRSYWGGMLDLGATSFWEEFDPEVPADEQYDMYGDKFRKSLCHAWGAAPNLLLGKYVLGVRPLEPSYASYVVEPRLCDLEWIEGKVPTPNGPIEVYMDKSTIRIRTNSSGVGVLRFHAKSSPQTSDGELTSTGVGIYELSLSRPNSSYVIHLDSGERASR</sequence>
<dbReference type="InterPro" id="IPR048932">
    <property type="entry name" value="Rhamnosid-like_N_bacteroidetes"/>
</dbReference>
<name>A0ABW0I0H6_9BACL</name>
<feature type="domain" description="Alpha-L-rhamnosidase six-hairpin glycosidase" evidence="1">
    <location>
        <begin position="265"/>
        <end position="597"/>
    </location>
</feature>
<accession>A0ABW0I0H6</accession>
<dbReference type="RefSeq" id="WP_378137747.1">
    <property type="nucleotide sequence ID" value="NZ_JBHSMI010000052.1"/>
</dbReference>